<name>A0A6J4V9E4_9BACT</name>
<sequence length="40" mass="4115">MPGLDAGPPEAHVPSRDRTGHTMGGQATSPLGPTVRMESD</sequence>
<accession>A0A6J4V9E4</accession>
<evidence type="ECO:0000256" key="1">
    <source>
        <dbReference type="SAM" id="MobiDB-lite"/>
    </source>
</evidence>
<gene>
    <name evidence="2" type="ORF">AVDCRST_MAG49-3723</name>
</gene>
<dbReference type="AlphaFoldDB" id="A0A6J4V9E4"/>
<evidence type="ECO:0000313" key="2">
    <source>
        <dbReference type="EMBL" id="CAA9572008.1"/>
    </source>
</evidence>
<organism evidence="2">
    <name type="scientific">uncultured Thermomicrobiales bacterium</name>
    <dbReference type="NCBI Taxonomy" id="1645740"/>
    <lineage>
        <taxon>Bacteria</taxon>
        <taxon>Pseudomonadati</taxon>
        <taxon>Thermomicrobiota</taxon>
        <taxon>Thermomicrobia</taxon>
        <taxon>Thermomicrobiales</taxon>
        <taxon>environmental samples</taxon>
    </lineage>
</organism>
<dbReference type="EMBL" id="CADCWG010000260">
    <property type="protein sequence ID" value="CAA9572008.1"/>
    <property type="molecule type" value="Genomic_DNA"/>
</dbReference>
<proteinExistence type="predicted"/>
<reference evidence="2" key="1">
    <citation type="submission" date="2020-02" db="EMBL/GenBank/DDBJ databases">
        <authorList>
            <person name="Meier V. D."/>
        </authorList>
    </citation>
    <scope>NUCLEOTIDE SEQUENCE</scope>
    <source>
        <strain evidence="2">AVDCRST_MAG49</strain>
    </source>
</reference>
<feature type="region of interest" description="Disordered" evidence="1">
    <location>
        <begin position="1"/>
        <end position="40"/>
    </location>
</feature>
<protein>
    <submittedName>
        <fullName evidence="2">Uncharacterized protein</fullName>
    </submittedName>
</protein>